<sequence>MVKIKLRLVGEEENVIFPRIELDPQIQLYDLAKRIEWITWIPPVFQEVRFRSQDLPLVERPIQDIKFGEEIVVMHSDLPWWEQYKESADIALKPGCERLWQASEAVWIHKDETDFVYRLYYCPVDLGESRKGALAYVQLHGQEKTKYHIKLLEGYQGSGNVDFMPRAFFKFANVNLAFFNNNLSVCWETSHIDALEACDEATRVEMTRNCLKRRDLLSKIDLAHERIAPVKDRMRHSESLTEELDQCISIIKQNITNLTEMLNASE</sequence>
<accession>A0A2G5SY44</accession>
<reference evidence="2" key="1">
    <citation type="submission" date="2017-10" db="EMBL/GenBank/DDBJ databases">
        <title>Rapid genome shrinkage in a self-fertile nematode reveals novel sperm competition proteins.</title>
        <authorList>
            <person name="Yin D."/>
            <person name="Schwarz E.M."/>
            <person name="Thomas C.G."/>
            <person name="Felde R.L."/>
            <person name="Korf I.F."/>
            <person name="Cutter A.D."/>
            <person name="Schartner C.M."/>
            <person name="Ralston E.J."/>
            <person name="Meyer B.J."/>
            <person name="Haag E.S."/>
        </authorList>
    </citation>
    <scope>NUCLEOTIDE SEQUENCE [LARGE SCALE GENOMIC DNA]</scope>
    <source>
        <strain evidence="2">JU1422</strain>
    </source>
</reference>
<proteinExistence type="predicted"/>
<gene>
    <name evidence="1" type="primary">Cnig_chr_X.g25318</name>
    <name evidence="1" type="ORF">B9Z55_025318</name>
</gene>
<dbReference type="AlphaFoldDB" id="A0A2G5SY44"/>
<evidence type="ECO:0000313" key="2">
    <source>
        <dbReference type="Proteomes" id="UP000230233"/>
    </source>
</evidence>
<protein>
    <submittedName>
        <fullName evidence="1">Uncharacterized protein</fullName>
    </submittedName>
</protein>
<organism evidence="1 2">
    <name type="scientific">Caenorhabditis nigoni</name>
    <dbReference type="NCBI Taxonomy" id="1611254"/>
    <lineage>
        <taxon>Eukaryota</taxon>
        <taxon>Metazoa</taxon>
        <taxon>Ecdysozoa</taxon>
        <taxon>Nematoda</taxon>
        <taxon>Chromadorea</taxon>
        <taxon>Rhabditida</taxon>
        <taxon>Rhabditina</taxon>
        <taxon>Rhabditomorpha</taxon>
        <taxon>Rhabditoidea</taxon>
        <taxon>Rhabditidae</taxon>
        <taxon>Peloderinae</taxon>
        <taxon>Caenorhabditis</taxon>
    </lineage>
</organism>
<evidence type="ECO:0000313" key="1">
    <source>
        <dbReference type="EMBL" id="PIC19967.1"/>
    </source>
</evidence>
<dbReference type="OrthoDB" id="5875060at2759"/>
<comment type="caution">
    <text evidence="1">The sequence shown here is derived from an EMBL/GenBank/DDBJ whole genome shotgun (WGS) entry which is preliminary data.</text>
</comment>
<dbReference type="STRING" id="1611254.A0A2G5SY44"/>
<name>A0A2G5SY44_9PELO</name>
<dbReference type="EMBL" id="PDUG01000006">
    <property type="protein sequence ID" value="PIC19967.1"/>
    <property type="molecule type" value="Genomic_DNA"/>
</dbReference>
<dbReference type="Proteomes" id="UP000230233">
    <property type="component" value="Chromosome X"/>
</dbReference>
<keyword evidence="2" id="KW-1185">Reference proteome</keyword>